<dbReference type="STRING" id="883113.HMPREF9708_00356"/>
<evidence type="ECO:0008006" key="14">
    <source>
        <dbReference type="Google" id="ProtNLM"/>
    </source>
</evidence>
<dbReference type="SUPFAM" id="SSF90123">
    <property type="entry name" value="ABC transporter transmembrane region"/>
    <property type="match status" value="1"/>
</dbReference>
<dbReference type="InterPro" id="IPR027417">
    <property type="entry name" value="P-loop_NTPase"/>
</dbReference>
<keyword evidence="4 9" id="KW-0812">Transmembrane</keyword>
<dbReference type="Proteomes" id="UP000006190">
    <property type="component" value="Unassembled WGS sequence"/>
</dbReference>
<dbReference type="GO" id="GO:0015421">
    <property type="term" value="F:ABC-type oligopeptide transporter activity"/>
    <property type="evidence" value="ECO:0007669"/>
    <property type="project" value="TreeGrafter"/>
</dbReference>
<keyword evidence="3" id="KW-1003">Cell membrane</keyword>
<feature type="transmembrane region" description="Helical" evidence="9">
    <location>
        <begin position="157"/>
        <end position="180"/>
    </location>
</feature>
<comment type="caution">
    <text evidence="12">The sequence shown here is derived from an EMBL/GenBank/DDBJ whole genome shotgun (WGS) entry which is preliminary data.</text>
</comment>
<feature type="domain" description="ABC transmembrane type-1" evidence="11">
    <location>
        <begin position="17"/>
        <end position="305"/>
    </location>
</feature>
<dbReference type="RefSeq" id="WP_006308299.1">
    <property type="nucleotide sequence ID" value="NZ_JH601133.1"/>
</dbReference>
<dbReference type="SMART" id="SM00382">
    <property type="entry name" value="AAA"/>
    <property type="match status" value="1"/>
</dbReference>
<dbReference type="PROSITE" id="PS00211">
    <property type="entry name" value="ABC_TRANSPORTER_1"/>
    <property type="match status" value="1"/>
</dbReference>
<evidence type="ECO:0000256" key="8">
    <source>
        <dbReference type="ARBA" id="ARBA00023136"/>
    </source>
</evidence>
<keyword evidence="2" id="KW-0813">Transport</keyword>
<dbReference type="Pfam" id="PF00664">
    <property type="entry name" value="ABC_membrane"/>
    <property type="match status" value="1"/>
</dbReference>
<name>H3NHS8_9LACT</name>
<reference evidence="12 13" key="1">
    <citation type="submission" date="2012-01" db="EMBL/GenBank/DDBJ databases">
        <title>The Genome Sequence of Facklamia languida CCUG 37842.</title>
        <authorList>
            <consortium name="The Broad Institute Genome Sequencing Platform"/>
            <person name="Earl A."/>
            <person name="Ward D."/>
            <person name="Feldgarden M."/>
            <person name="Gevers D."/>
            <person name="Huys G."/>
            <person name="Young S.K."/>
            <person name="Zeng Q."/>
            <person name="Gargeya S."/>
            <person name="Fitzgerald M."/>
            <person name="Haas B."/>
            <person name="Abouelleil A."/>
            <person name="Alvarado L."/>
            <person name="Arachchi H.M."/>
            <person name="Berlin A."/>
            <person name="Chapman S.B."/>
            <person name="Gearin G."/>
            <person name="Goldberg J."/>
            <person name="Griggs A."/>
            <person name="Gujja S."/>
            <person name="Hansen M."/>
            <person name="Heiman D."/>
            <person name="Howarth C."/>
            <person name="Larimer J."/>
            <person name="Lui A."/>
            <person name="MacDonald P.J.P."/>
            <person name="McCowen C."/>
            <person name="Montmayeur A."/>
            <person name="Murphy C."/>
            <person name="Neiman D."/>
            <person name="Pearson M."/>
            <person name="Priest M."/>
            <person name="Roberts A."/>
            <person name="Saif S."/>
            <person name="Shea T."/>
            <person name="Sisk P."/>
            <person name="Stolte C."/>
            <person name="Sykes S."/>
            <person name="Wortman J."/>
            <person name="Nusbaum C."/>
            <person name="Birren B."/>
        </authorList>
    </citation>
    <scope>NUCLEOTIDE SEQUENCE [LARGE SCALE GENOMIC DNA]</scope>
    <source>
        <strain evidence="12 13">CCUG 37842</strain>
    </source>
</reference>
<gene>
    <name evidence="12" type="ORF">HMPREF9708_00356</name>
</gene>
<dbReference type="PANTHER" id="PTHR43394">
    <property type="entry name" value="ATP-DEPENDENT PERMEASE MDL1, MITOCHONDRIAL"/>
    <property type="match status" value="1"/>
</dbReference>
<feature type="transmembrane region" description="Helical" evidence="9">
    <location>
        <begin position="127"/>
        <end position="151"/>
    </location>
</feature>
<feature type="domain" description="ABC transporter" evidence="10">
    <location>
        <begin position="340"/>
        <end position="578"/>
    </location>
</feature>
<dbReference type="SUPFAM" id="SSF52540">
    <property type="entry name" value="P-loop containing nucleoside triphosphate hydrolases"/>
    <property type="match status" value="1"/>
</dbReference>
<dbReference type="Pfam" id="PF00005">
    <property type="entry name" value="ABC_tran"/>
    <property type="match status" value="1"/>
</dbReference>
<feature type="transmembrane region" description="Helical" evidence="9">
    <location>
        <begin position="244"/>
        <end position="269"/>
    </location>
</feature>
<evidence type="ECO:0000256" key="4">
    <source>
        <dbReference type="ARBA" id="ARBA00022692"/>
    </source>
</evidence>
<dbReference type="InterPro" id="IPR003439">
    <property type="entry name" value="ABC_transporter-like_ATP-bd"/>
</dbReference>
<evidence type="ECO:0000256" key="5">
    <source>
        <dbReference type="ARBA" id="ARBA00022741"/>
    </source>
</evidence>
<dbReference type="EMBL" id="AGEG01000003">
    <property type="protein sequence ID" value="EHR37727.1"/>
    <property type="molecule type" value="Genomic_DNA"/>
</dbReference>
<evidence type="ECO:0000259" key="10">
    <source>
        <dbReference type="PROSITE" id="PS50893"/>
    </source>
</evidence>
<dbReference type="Gene3D" id="1.20.1560.10">
    <property type="entry name" value="ABC transporter type 1, transmembrane domain"/>
    <property type="match status" value="1"/>
</dbReference>
<organism evidence="12 13">
    <name type="scientific">Facklamia languida CCUG 37842</name>
    <dbReference type="NCBI Taxonomy" id="883113"/>
    <lineage>
        <taxon>Bacteria</taxon>
        <taxon>Bacillati</taxon>
        <taxon>Bacillota</taxon>
        <taxon>Bacilli</taxon>
        <taxon>Lactobacillales</taxon>
        <taxon>Aerococcaceae</taxon>
        <taxon>Facklamia</taxon>
    </lineage>
</organism>
<sequence length="588" mass="65808">MIKLFKRLSLKEWVMILLAILLIAASVWIELSIPDHMADITKALQHPQVQLSDIYAPGKGMILLSLLSFFLSMIVVFLSSQIAASFSSRLRKTVFHTVMNFDTTEIKHFSVPSLLTRTTNDIVQIQMFIAVGLQVVVRGPLMATIAMTKIAGKNQQWLTITLIAVLIMLTTLGTLLFLVFPKQRQVQTTTDRLNQVMRESLTGMRVIRAYNAQAYQTSKFEQANDDLTGLNLFIFRAMGLMQPVMMLVSSGLTLAVYWVGAYLISAALFQEKILLFSDMVIFSSYAMQVVIGFMMMTVIFMILPRTIVSANRINEVVDTRQTMHYPTDQQSIQATSQGELIVDQVSFQYPGASQPILHDISFKASRGQTIAFIGATGSGKSTLINLIPRLYDATTGRILLNGHPIQEYSRQALNNLIGYIPQTAILFKGTIASNIDFGESSQSPLTTDQIWEAIQIAQAEEFVASREDQLESRVSQAGKNYSGGQKQRIAIARALARKPEFLIFDDSFSALDYKTDRLLRQVLQEKTSQTTKLIVAQRISTIMEADLILVLDQGRVVGQGTHKELLAHNKVYQEIAYSQLNEEELAHE</sequence>
<dbReference type="CDD" id="cd18548">
    <property type="entry name" value="ABC_6TM_Tm287_like"/>
    <property type="match status" value="1"/>
</dbReference>
<keyword evidence="13" id="KW-1185">Reference proteome</keyword>
<dbReference type="InterPro" id="IPR017871">
    <property type="entry name" value="ABC_transporter-like_CS"/>
</dbReference>
<feature type="transmembrane region" description="Helical" evidence="9">
    <location>
        <begin position="281"/>
        <end position="303"/>
    </location>
</feature>
<dbReference type="InterPro" id="IPR011527">
    <property type="entry name" value="ABC1_TM_dom"/>
</dbReference>
<feature type="transmembrane region" description="Helical" evidence="9">
    <location>
        <begin position="12"/>
        <end position="29"/>
    </location>
</feature>
<evidence type="ECO:0000256" key="2">
    <source>
        <dbReference type="ARBA" id="ARBA00022448"/>
    </source>
</evidence>
<dbReference type="GO" id="GO:0005886">
    <property type="term" value="C:plasma membrane"/>
    <property type="evidence" value="ECO:0007669"/>
    <property type="project" value="UniProtKB-SubCell"/>
</dbReference>
<feature type="transmembrane region" description="Helical" evidence="9">
    <location>
        <begin position="61"/>
        <end position="84"/>
    </location>
</feature>
<dbReference type="OrthoDB" id="9770415at2"/>
<keyword evidence="6" id="KW-0067">ATP-binding</keyword>
<dbReference type="Gene3D" id="3.40.50.300">
    <property type="entry name" value="P-loop containing nucleotide triphosphate hydrolases"/>
    <property type="match status" value="1"/>
</dbReference>
<dbReference type="InterPro" id="IPR036640">
    <property type="entry name" value="ABC1_TM_sf"/>
</dbReference>
<protein>
    <recommendedName>
        <fullName evidence="14">ABC transporter domain-containing protein</fullName>
    </recommendedName>
</protein>
<proteinExistence type="predicted"/>
<dbReference type="GO" id="GO:0016887">
    <property type="term" value="F:ATP hydrolysis activity"/>
    <property type="evidence" value="ECO:0007669"/>
    <property type="project" value="InterPro"/>
</dbReference>
<evidence type="ECO:0000256" key="3">
    <source>
        <dbReference type="ARBA" id="ARBA00022475"/>
    </source>
</evidence>
<dbReference type="FunFam" id="3.40.50.300:FF:000854">
    <property type="entry name" value="Multidrug ABC transporter ATP-binding protein"/>
    <property type="match status" value="1"/>
</dbReference>
<evidence type="ECO:0000259" key="11">
    <source>
        <dbReference type="PROSITE" id="PS50929"/>
    </source>
</evidence>
<evidence type="ECO:0000313" key="13">
    <source>
        <dbReference type="Proteomes" id="UP000006190"/>
    </source>
</evidence>
<evidence type="ECO:0000256" key="9">
    <source>
        <dbReference type="SAM" id="Phobius"/>
    </source>
</evidence>
<evidence type="ECO:0000256" key="7">
    <source>
        <dbReference type="ARBA" id="ARBA00022989"/>
    </source>
</evidence>
<comment type="subcellular location">
    <subcellularLocation>
        <location evidence="1">Cell membrane</location>
        <topology evidence="1">Multi-pass membrane protein</topology>
    </subcellularLocation>
</comment>
<accession>H3NHS8</accession>
<dbReference type="InterPro" id="IPR039421">
    <property type="entry name" value="Type_1_exporter"/>
</dbReference>
<dbReference type="PANTHER" id="PTHR43394:SF1">
    <property type="entry name" value="ATP-BINDING CASSETTE SUB-FAMILY B MEMBER 10, MITOCHONDRIAL"/>
    <property type="match status" value="1"/>
</dbReference>
<dbReference type="eggNOG" id="COG1132">
    <property type="taxonomic scope" value="Bacteria"/>
</dbReference>
<keyword evidence="7 9" id="KW-1133">Transmembrane helix</keyword>
<dbReference type="HOGENOM" id="CLU_000604_84_3_9"/>
<keyword evidence="8 9" id="KW-0472">Membrane</keyword>
<dbReference type="GO" id="GO:0005524">
    <property type="term" value="F:ATP binding"/>
    <property type="evidence" value="ECO:0007669"/>
    <property type="project" value="UniProtKB-KW"/>
</dbReference>
<dbReference type="PROSITE" id="PS50893">
    <property type="entry name" value="ABC_TRANSPORTER_2"/>
    <property type="match status" value="1"/>
</dbReference>
<evidence type="ECO:0000256" key="1">
    <source>
        <dbReference type="ARBA" id="ARBA00004651"/>
    </source>
</evidence>
<dbReference type="InterPro" id="IPR003593">
    <property type="entry name" value="AAA+_ATPase"/>
</dbReference>
<evidence type="ECO:0000313" key="12">
    <source>
        <dbReference type="EMBL" id="EHR37727.1"/>
    </source>
</evidence>
<dbReference type="PROSITE" id="PS50929">
    <property type="entry name" value="ABC_TM1F"/>
    <property type="match status" value="1"/>
</dbReference>
<dbReference type="AlphaFoldDB" id="H3NHS8"/>
<dbReference type="PATRIC" id="fig|883113.3.peg.360"/>
<keyword evidence="5" id="KW-0547">Nucleotide-binding</keyword>
<evidence type="ECO:0000256" key="6">
    <source>
        <dbReference type="ARBA" id="ARBA00022840"/>
    </source>
</evidence>